<evidence type="ECO:0000256" key="1">
    <source>
        <dbReference type="SAM" id="MobiDB-lite"/>
    </source>
</evidence>
<dbReference type="InterPro" id="IPR038425">
    <property type="entry name" value="GAT_sf"/>
</dbReference>
<dbReference type="GO" id="GO:0043130">
    <property type="term" value="F:ubiquitin binding"/>
    <property type="evidence" value="ECO:0007669"/>
    <property type="project" value="InterPro"/>
</dbReference>
<dbReference type="PROSITE" id="PS50909">
    <property type="entry name" value="GAT"/>
    <property type="match status" value="1"/>
</dbReference>
<protein>
    <submittedName>
        <fullName evidence="3">SJCHGC05213 protein</fullName>
    </submittedName>
</protein>
<dbReference type="SUPFAM" id="SSF89009">
    <property type="entry name" value="GAT-like domain"/>
    <property type="match status" value="1"/>
</dbReference>
<dbReference type="InterPro" id="IPR004152">
    <property type="entry name" value="GAT_dom"/>
</dbReference>
<evidence type="ECO:0000313" key="3">
    <source>
        <dbReference type="EMBL" id="AAW26538.1"/>
    </source>
</evidence>
<reference evidence="3" key="1">
    <citation type="submission" date="2004-11" db="EMBL/GenBank/DDBJ databases">
        <title>The full-length cDNA sequences of Schistosoma japonicum genes.</title>
        <authorList>
            <person name="Han Z."/>
        </authorList>
    </citation>
    <scope>NUCLEOTIDE SEQUENCE</scope>
</reference>
<dbReference type="PANTHER" id="PTHR13856">
    <property type="entry name" value="VHS DOMAIN CONTAINING PROTEIN FAMILY"/>
    <property type="match status" value="1"/>
</dbReference>
<sequence length="164" mass="18562">MEFLSQVSDEEVTPSLIQVNDNLTNALSRYDRFERYYQRAVQSADNIPTSNQQLNRDNPRQQLFLTAPPVCHADLIYHHSNPQQRLAITAGPSSLHRKAQNPSTSNGVFRRVDGVQHNLEELSNRSITTVTSTNHANNNKDDDDESLLDVSEGRSEVSHYPFLS</sequence>
<dbReference type="GO" id="GO:0007165">
    <property type="term" value="P:signal transduction"/>
    <property type="evidence" value="ECO:0007669"/>
    <property type="project" value="TreeGrafter"/>
</dbReference>
<dbReference type="GO" id="GO:0016020">
    <property type="term" value="C:membrane"/>
    <property type="evidence" value="ECO:0007669"/>
    <property type="project" value="TreeGrafter"/>
</dbReference>
<dbReference type="GO" id="GO:0030276">
    <property type="term" value="F:clathrin binding"/>
    <property type="evidence" value="ECO:0007669"/>
    <property type="project" value="TreeGrafter"/>
</dbReference>
<accession>Q5DCB8</accession>
<reference evidence="3" key="2">
    <citation type="journal article" date="2006" name="PLoS Pathog.">
        <title>New perspectives on host-parasite interplay by comparative transcriptomic and proteomic analyses of Schistosoma japonicum.</title>
        <authorList>
            <person name="Liu F."/>
            <person name="Lu J."/>
            <person name="Hu W."/>
            <person name="Wang S.Y."/>
            <person name="Cui S.J."/>
            <person name="Chi M."/>
            <person name="Yan Q."/>
            <person name="Wang X.R."/>
            <person name="Song H.D."/>
            <person name="Xu X.N."/>
            <person name="Wang J.J."/>
            <person name="Zhang X.L."/>
            <person name="Zhang X."/>
            <person name="Wang Z.Q."/>
            <person name="Xue C.L."/>
            <person name="Brindley P.J."/>
            <person name="McManus D.P."/>
            <person name="Yang P.Y."/>
            <person name="Feng Z."/>
            <person name="Chen Z."/>
            <person name="Han Z.G."/>
        </authorList>
    </citation>
    <scope>NUCLEOTIDE SEQUENCE</scope>
</reference>
<proteinExistence type="evidence at transcript level"/>
<dbReference type="Gene3D" id="1.20.58.160">
    <property type="match status" value="1"/>
</dbReference>
<dbReference type="PANTHER" id="PTHR13856:SF137">
    <property type="entry name" value="GH05942P"/>
    <property type="match status" value="1"/>
</dbReference>
<feature type="region of interest" description="Disordered" evidence="1">
    <location>
        <begin position="130"/>
        <end position="164"/>
    </location>
</feature>
<organism evidence="3">
    <name type="scientific">Schistosoma japonicum</name>
    <name type="common">Blood fluke</name>
    <dbReference type="NCBI Taxonomy" id="6182"/>
    <lineage>
        <taxon>Eukaryota</taxon>
        <taxon>Metazoa</taxon>
        <taxon>Spiralia</taxon>
        <taxon>Lophotrochozoa</taxon>
        <taxon>Platyhelminthes</taxon>
        <taxon>Trematoda</taxon>
        <taxon>Digenea</taxon>
        <taxon>Strigeidida</taxon>
        <taxon>Schistosomatoidea</taxon>
        <taxon>Schistosomatidae</taxon>
        <taxon>Schistosoma</taxon>
    </lineage>
</organism>
<dbReference type="AlphaFoldDB" id="Q5DCB8"/>
<dbReference type="GO" id="GO:0035091">
    <property type="term" value="F:phosphatidylinositol binding"/>
    <property type="evidence" value="ECO:0007669"/>
    <property type="project" value="InterPro"/>
</dbReference>
<feature type="domain" description="GAT" evidence="2">
    <location>
        <begin position="1"/>
        <end position="35"/>
    </location>
</feature>
<dbReference type="EMBL" id="AY814806">
    <property type="protein sequence ID" value="AAW26538.1"/>
    <property type="molecule type" value="mRNA"/>
</dbReference>
<evidence type="ECO:0000259" key="2">
    <source>
        <dbReference type="PROSITE" id="PS50909"/>
    </source>
</evidence>
<dbReference type="GO" id="GO:0005768">
    <property type="term" value="C:endosome"/>
    <property type="evidence" value="ECO:0007669"/>
    <property type="project" value="TreeGrafter"/>
</dbReference>
<name>Q5DCB8_SCHJA</name>